<dbReference type="RefSeq" id="WP_126019538.1">
    <property type="nucleotide sequence ID" value="NZ_RXFT01000001.1"/>
</dbReference>
<keyword evidence="2" id="KW-1133">Transmembrane helix</keyword>
<keyword evidence="2" id="KW-0812">Transmembrane</keyword>
<feature type="region of interest" description="Disordered" evidence="1">
    <location>
        <begin position="355"/>
        <end position="378"/>
    </location>
</feature>
<feature type="transmembrane region" description="Helical" evidence="2">
    <location>
        <begin position="201"/>
        <end position="220"/>
    </location>
</feature>
<evidence type="ECO:0000256" key="1">
    <source>
        <dbReference type="SAM" id="MobiDB-lite"/>
    </source>
</evidence>
<proteinExistence type="predicted"/>
<accession>A0A433MEG2</accession>
<sequence length="474" mass="50855">MTPDANLDAFRALLNQGLISDAQHDAVLAHPETAALPALPSPAHALAWMRVRGLVTEAEQHAAVDRIDEDAPHWDDATDTAIDADDLFELAEQGITHEAIESLCKDSLIDAETRNMALIETPVVGTVPASPIATLAWLATEGPLERERFDALRAQVAAEPAFATAVERVRIVAGAQALIEADEQAVKAWQARQKRTSRIGALKFAVAVAVIGGGIGWYAFAPASVPACDAASTRKTLDSLMRRVSMDVRMRRLDPDAGAVIETPTVGGMREVGYRKPERIRGCTAVMTQGDSREPMAYTIGPTEPKGDDMVVRGADVAVVEARFGNLDADGRPLYNAEPIGREAMEKAFREGAAPLGSARTASAARMRPRTDSGLVRKDPNRSRAIAEIEPTGPCRKLEDGTGHACPLVVEYNDSLMSALSGSDSSLPVKGEFTFVEDDNGGWRVGDDFAQTFMRKVLEARMGSIGVPNPSLRQ</sequence>
<evidence type="ECO:0000313" key="3">
    <source>
        <dbReference type="EMBL" id="RUR66155.1"/>
    </source>
</evidence>
<dbReference type="Proteomes" id="UP000281118">
    <property type="component" value="Unassembled WGS sequence"/>
</dbReference>
<dbReference type="EMBL" id="RXFT01000001">
    <property type="protein sequence ID" value="RUR66155.1"/>
    <property type="molecule type" value="Genomic_DNA"/>
</dbReference>
<gene>
    <name evidence="3" type="ORF">EJP67_03695</name>
</gene>
<comment type="caution">
    <text evidence="3">The sequence shown here is derived from an EMBL/GenBank/DDBJ whole genome shotgun (WGS) entry which is preliminary data.</text>
</comment>
<keyword evidence="2" id="KW-0472">Membrane</keyword>
<dbReference type="OrthoDB" id="8836529at2"/>
<evidence type="ECO:0000313" key="4">
    <source>
        <dbReference type="Proteomes" id="UP000281118"/>
    </source>
</evidence>
<reference evidence="3 4" key="1">
    <citation type="submission" date="2018-12" db="EMBL/GenBank/DDBJ databases">
        <title>The genome sequences of Variovorax guangxiensis DSM 27352.</title>
        <authorList>
            <person name="Gao J."/>
            <person name="Sun J."/>
        </authorList>
    </citation>
    <scope>NUCLEOTIDE SEQUENCE [LARGE SCALE GENOMIC DNA]</scope>
    <source>
        <strain evidence="3 4">DSM 27352</strain>
    </source>
</reference>
<evidence type="ECO:0000256" key="2">
    <source>
        <dbReference type="SAM" id="Phobius"/>
    </source>
</evidence>
<organism evidence="3 4">
    <name type="scientific">Variovorax guangxiensis</name>
    <dbReference type="NCBI Taxonomy" id="1775474"/>
    <lineage>
        <taxon>Bacteria</taxon>
        <taxon>Pseudomonadati</taxon>
        <taxon>Pseudomonadota</taxon>
        <taxon>Betaproteobacteria</taxon>
        <taxon>Burkholderiales</taxon>
        <taxon>Comamonadaceae</taxon>
        <taxon>Variovorax</taxon>
    </lineage>
</organism>
<protein>
    <submittedName>
        <fullName evidence="3">Uncharacterized protein</fullName>
    </submittedName>
</protein>
<name>A0A433MEG2_9BURK</name>
<dbReference type="AlphaFoldDB" id="A0A433MEG2"/>
<feature type="compositionally biased region" description="Basic and acidic residues" evidence="1">
    <location>
        <begin position="369"/>
        <end position="378"/>
    </location>
</feature>